<dbReference type="Pfam" id="PF02576">
    <property type="entry name" value="RimP_N"/>
    <property type="match status" value="1"/>
</dbReference>
<organism evidence="6 7">
    <name type="scientific">Senegalimassilia anaerobia</name>
    <dbReference type="NCBI Taxonomy" id="1473216"/>
    <lineage>
        <taxon>Bacteria</taxon>
        <taxon>Bacillati</taxon>
        <taxon>Actinomycetota</taxon>
        <taxon>Coriobacteriia</taxon>
        <taxon>Coriobacteriales</taxon>
        <taxon>Coriobacteriaceae</taxon>
        <taxon>Senegalimassilia</taxon>
    </lineage>
</organism>
<dbReference type="SUPFAM" id="SSF74942">
    <property type="entry name" value="YhbC-like, C-terminal domain"/>
    <property type="match status" value="1"/>
</dbReference>
<evidence type="ECO:0000259" key="4">
    <source>
        <dbReference type="Pfam" id="PF02576"/>
    </source>
</evidence>
<gene>
    <name evidence="3" type="primary">rimP</name>
    <name evidence="6" type="ORF">C1880_09295</name>
</gene>
<feature type="domain" description="Ribosome maturation factor RimP N-terminal" evidence="4">
    <location>
        <begin position="13"/>
        <end position="84"/>
    </location>
</feature>
<evidence type="ECO:0000256" key="3">
    <source>
        <dbReference type="HAMAP-Rule" id="MF_01077"/>
    </source>
</evidence>
<comment type="caution">
    <text evidence="6">The sequence shown here is derived from an EMBL/GenBank/DDBJ whole genome shotgun (WGS) entry which is preliminary data.</text>
</comment>
<dbReference type="PANTHER" id="PTHR33867">
    <property type="entry name" value="RIBOSOME MATURATION FACTOR RIMP"/>
    <property type="match status" value="1"/>
</dbReference>
<evidence type="ECO:0000313" key="7">
    <source>
        <dbReference type="Proteomes" id="UP000253792"/>
    </source>
</evidence>
<dbReference type="AlphaFoldDB" id="A0A369L543"/>
<dbReference type="HAMAP" id="MF_01077">
    <property type="entry name" value="RimP"/>
    <property type="match status" value="1"/>
</dbReference>
<reference evidence="6 7" key="1">
    <citation type="journal article" date="2018" name="Elife">
        <title>Discovery and characterization of a prevalent human gut bacterial enzyme sufficient for the inactivation of a family of plant toxins.</title>
        <authorList>
            <person name="Koppel N."/>
            <person name="Bisanz J.E."/>
            <person name="Pandelia M.E."/>
            <person name="Turnbaugh P.J."/>
            <person name="Balskus E.P."/>
        </authorList>
    </citation>
    <scope>NUCLEOTIDE SEQUENCE [LARGE SCALE GENOMIC DNA]</scope>
    <source>
        <strain evidence="7">anaerobia AP69FAA</strain>
    </source>
</reference>
<sequence length="156" mass="16816">MLSKKETELLDALEPRAASEGVEIVTVQVVGAKKAPTIRVFIDTPEGVSFDELAKAQAWINDIMDALDPFPGAYTLEVSSPGIDRPLRTEQHFARYAGQQAVVKLAHPIDGRSNFTGTIVSADGGNVVMDVDGQQAVLPIDQMKRAHLKGIVDFSS</sequence>
<dbReference type="InterPro" id="IPR036847">
    <property type="entry name" value="RimP_C_sf"/>
</dbReference>
<evidence type="ECO:0000259" key="5">
    <source>
        <dbReference type="Pfam" id="PF17384"/>
    </source>
</evidence>
<evidence type="ECO:0000256" key="2">
    <source>
        <dbReference type="ARBA" id="ARBA00022517"/>
    </source>
</evidence>
<name>A0A369L543_9ACTN</name>
<dbReference type="OrthoDB" id="9805006at2"/>
<dbReference type="EMBL" id="PPTP01000010">
    <property type="protein sequence ID" value="RDB54402.1"/>
    <property type="molecule type" value="Genomic_DNA"/>
</dbReference>
<dbReference type="Pfam" id="PF17384">
    <property type="entry name" value="DUF150_C"/>
    <property type="match status" value="1"/>
</dbReference>
<dbReference type="GO" id="GO:0005829">
    <property type="term" value="C:cytosol"/>
    <property type="evidence" value="ECO:0007669"/>
    <property type="project" value="TreeGrafter"/>
</dbReference>
<dbReference type="Gene3D" id="2.30.30.180">
    <property type="entry name" value="Ribosome maturation factor RimP, C-terminal domain"/>
    <property type="match status" value="1"/>
</dbReference>
<keyword evidence="1 3" id="KW-0963">Cytoplasm</keyword>
<dbReference type="GeneID" id="82935733"/>
<dbReference type="Gene3D" id="3.30.300.70">
    <property type="entry name" value="RimP-like superfamily, N-terminal"/>
    <property type="match status" value="1"/>
</dbReference>
<comment type="function">
    <text evidence="3">Required for maturation of 30S ribosomal subunits.</text>
</comment>
<accession>A0A369L543</accession>
<dbReference type="InterPro" id="IPR028989">
    <property type="entry name" value="RimP_N"/>
</dbReference>
<evidence type="ECO:0000313" key="6">
    <source>
        <dbReference type="EMBL" id="RDB54402.1"/>
    </source>
</evidence>
<dbReference type="InterPro" id="IPR035956">
    <property type="entry name" value="RimP_N_sf"/>
</dbReference>
<dbReference type="Proteomes" id="UP000253792">
    <property type="component" value="Unassembled WGS sequence"/>
</dbReference>
<dbReference type="STRING" id="1034345.GCA_000236865_00281"/>
<comment type="similarity">
    <text evidence="3">Belongs to the RimP family.</text>
</comment>
<comment type="subcellular location">
    <subcellularLocation>
        <location evidence="3">Cytoplasm</location>
    </subcellularLocation>
</comment>
<keyword evidence="7" id="KW-1185">Reference proteome</keyword>
<dbReference type="RefSeq" id="WP_042435194.1">
    <property type="nucleotide sequence ID" value="NZ_HE611015.1"/>
</dbReference>
<protein>
    <recommendedName>
        <fullName evidence="3">Ribosome maturation factor RimP</fullName>
    </recommendedName>
</protein>
<dbReference type="SUPFAM" id="SSF75420">
    <property type="entry name" value="YhbC-like, N-terminal domain"/>
    <property type="match status" value="1"/>
</dbReference>
<dbReference type="CDD" id="cd01734">
    <property type="entry name" value="YlxS_C"/>
    <property type="match status" value="1"/>
</dbReference>
<dbReference type="InterPro" id="IPR028998">
    <property type="entry name" value="RimP_C"/>
</dbReference>
<feature type="domain" description="Ribosome maturation factor RimP C-terminal" evidence="5">
    <location>
        <begin position="87"/>
        <end position="148"/>
    </location>
</feature>
<dbReference type="PANTHER" id="PTHR33867:SF1">
    <property type="entry name" value="RIBOSOME MATURATION FACTOR RIMP"/>
    <property type="match status" value="1"/>
</dbReference>
<dbReference type="GO" id="GO:0000028">
    <property type="term" value="P:ribosomal small subunit assembly"/>
    <property type="evidence" value="ECO:0007669"/>
    <property type="project" value="TreeGrafter"/>
</dbReference>
<keyword evidence="2 3" id="KW-0690">Ribosome biogenesis</keyword>
<proteinExistence type="inferred from homology"/>
<dbReference type="GO" id="GO:0006412">
    <property type="term" value="P:translation"/>
    <property type="evidence" value="ECO:0007669"/>
    <property type="project" value="TreeGrafter"/>
</dbReference>
<dbReference type="InterPro" id="IPR003728">
    <property type="entry name" value="Ribosome_maturation_RimP"/>
</dbReference>
<evidence type="ECO:0000256" key="1">
    <source>
        <dbReference type="ARBA" id="ARBA00022490"/>
    </source>
</evidence>